<keyword evidence="1" id="KW-0805">Transcription regulation</keyword>
<dbReference type="GO" id="GO:0004519">
    <property type="term" value="F:endonuclease activity"/>
    <property type="evidence" value="ECO:0007669"/>
    <property type="project" value="UniProtKB-KW"/>
</dbReference>
<name>A0A926KPQ1_9BACL</name>
<keyword evidence="5" id="KW-0255">Endonuclease</keyword>
<dbReference type="AlphaFoldDB" id="A0A926KPQ1"/>
<dbReference type="InterPro" id="IPR001471">
    <property type="entry name" value="AP2/ERF_dom"/>
</dbReference>
<dbReference type="InterPro" id="IPR016177">
    <property type="entry name" value="DNA-bd_dom_sf"/>
</dbReference>
<accession>A0A926KPQ1</accession>
<keyword evidence="5" id="KW-0540">Nuclease</keyword>
<dbReference type="Proteomes" id="UP000650466">
    <property type="component" value="Unassembled WGS sequence"/>
</dbReference>
<evidence type="ECO:0000259" key="4">
    <source>
        <dbReference type="PROSITE" id="PS51032"/>
    </source>
</evidence>
<keyword evidence="3" id="KW-0804">Transcription</keyword>
<dbReference type="RefSeq" id="WP_188175012.1">
    <property type="nucleotide sequence ID" value="NZ_JACVVD010000004.1"/>
</dbReference>
<evidence type="ECO:0000313" key="5">
    <source>
        <dbReference type="EMBL" id="MBD0381217.1"/>
    </source>
</evidence>
<keyword evidence="2" id="KW-0238">DNA-binding</keyword>
<dbReference type="InterPro" id="IPR003615">
    <property type="entry name" value="HNH_nuc"/>
</dbReference>
<gene>
    <name evidence="5" type="ORF">ICC18_13920</name>
</gene>
<evidence type="ECO:0000313" key="6">
    <source>
        <dbReference type="Proteomes" id="UP000650466"/>
    </source>
</evidence>
<dbReference type="InterPro" id="IPR036955">
    <property type="entry name" value="AP2/ERF_dom_sf"/>
</dbReference>
<dbReference type="Gene3D" id="3.90.75.20">
    <property type="match status" value="1"/>
</dbReference>
<keyword evidence="6" id="KW-1185">Reference proteome</keyword>
<dbReference type="SUPFAM" id="SSF54060">
    <property type="entry name" value="His-Me finger endonucleases"/>
    <property type="match status" value="1"/>
</dbReference>
<dbReference type="GO" id="GO:0003677">
    <property type="term" value="F:DNA binding"/>
    <property type="evidence" value="ECO:0007669"/>
    <property type="project" value="UniProtKB-KW"/>
</dbReference>
<reference evidence="5" key="1">
    <citation type="submission" date="2020-09" db="EMBL/GenBank/DDBJ databases">
        <title>Draft Genome Sequence of Paenibacillus sp. WST5.</title>
        <authorList>
            <person name="Bao Z."/>
        </authorList>
    </citation>
    <scope>NUCLEOTIDE SEQUENCE</scope>
    <source>
        <strain evidence="5">WST5</strain>
    </source>
</reference>
<dbReference type="EMBL" id="JACVVD010000004">
    <property type="protein sequence ID" value="MBD0381217.1"/>
    <property type="molecule type" value="Genomic_DNA"/>
</dbReference>
<sequence>MKELILGKGEITLVDDEDYEQLSQHRWNKSQYGYAYRLGDRSKGERWKVLMHREIMKAPAGSMIDHINGNRLDNRKSNLRFATRAQNATNCSGRGGESGYKGVFINKSSQLPSYRALIRSNKKSIHIGCFNSKEAAAQAYNHAAVKYHGEFARLNKI</sequence>
<dbReference type="PROSITE" id="PS51032">
    <property type="entry name" value="AP2_ERF"/>
    <property type="match status" value="1"/>
</dbReference>
<evidence type="ECO:0000256" key="2">
    <source>
        <dbReference type="ARBA" id="ARBA00023125"/>
    </source>
</evidence>
<evidence type="ECO:0000256" key="1">
    <source>
        <dbReference type="ARBA" id="ARBA00023015"/>
    </source>
</evidence>
<comment type="caution">
    <text evidence="5">The sequence shown here is derived from an EMBL/GenBank/DDBJ whole genome shotgun (WGS) entry which is preliminary data.</text>
</comment>
<dbReference type="GO" id="GO:0003700">
    <property type="term" value="F:DNA-binding transcription factor activity"/>
    <property type="evidence" value="ECO:0007669"/>
    <property type="project" value="InterPro"/>
</dbReference>
<organism evidence="5 6">
    <name type="scientific">Paenibacillus sedimenti</name>
    <dbReference type="NCBI Taxonomy" id="2770274"/>
    <lineage>
        <taxon>Bacteria</taxon>
        <taxon>Bacillati</taxon>
        <taxon>Bacillota</taxon>
        <taxon>Bacilli</taxon>
        <taxon>Bacillales</taxon>
        <taxon>Paenibacillaceae</taxon>
        <taxon>Paenibacillus</taxon>
    </lineage>
</organism>
<proteinExistence type="predicted"/>
<dbReference type="SUPFAM" id="SSF54171">
    <property type="entry name" value="DNA-binding domain"/>
    <property type="match status" value="1"/>
</dbReference>
<keyword evidence="5" id="KW-0378">Hydrolase</keyword>
<dbReference type="InterPro" id="IPR044925">
    <property type="entry name" value="His-Me_finger_sf"/>
</dbReference>
<evidence type="ECO:0000256" key="3">
    <source>
        <dbReference type="ARBA" id="ARBA00023163"/>
    </source>
</evidence>
<dbReference type="Gene3D" id="3.30.730.10">
    <property type="entry name" value="AP2/ERF domain"/>
    <property type="match status" value="1"/>
</dbReference>
<feature type="domain" description="AP2/ERF" evidence="4">
    <location>
        <begin position="99"/>
        <end position="157"/>
    </location>
</feature>
<protein>
    <submittedName>
        <fullName evidence="5">HNH endonuclease</fullName>
    </submittedName>
</protein>
<dbReference type="Pfam" id="PF13392">
    <property type="entry name" value="HNH_3"/>
    <property type="match status" value="1"/>
</dbReference>